<keyword evidence="1" id="KW-0175">Coiled coil</keyword>
<reference evidence="2 3" key="1">
    <citation type="submission" date="2021-06" db="EMBL/GenBank/DDBJ databases">
        <authorList>
            <person name="Kallberg Y."/>
            <person name="Tangrot J."/>
            <person name="Rosling A."/>
        </authorList>
    </citation>
    <scope>NUCLEOTIDE SEQUENCE [LARGE SCALE GENOMIC DNA]</scope>
    <source>
        <strain evidence="2 3">120-4 pot B 10/14</strain>
    </source>
</reference>
<gene>
    <name evidence="2" type="ORF">GMARGA_LOCUS22422</name>
</gene>
<sequence>MDIELVQLIKELENLNNKLEEAYNACINATSRPQPTYTTSRPTYYNYKNKYIVKTSTRHPRYYYLPNQRRNLPPHLTKSRLERPEELKPVSHEYFYQNRTGVKENAKIYSSKVLRKELNGKINLSQEDNKAYKVVRKIPEIDYIDKVIESGLVNNIEIEEETLRDSDKNKAVIHYQGFIKLGNTNETYQIEYYHEKRNDVRKKIAVEWYLKGAKNDNTNSQFDPGALITGIIKVLKNSVKIGRKIIKRS</sequence>
<accession>A0ABN7VTB8</accession>
<evidence type="ECO:0000256" key="1">
    <source>
        <dbReference type="SAM" id="Coils"/>
    </source>
</evidence>
<evidence type="ECO:0000313" key="3">
    <source>
        <dbReference type="Proteomes" id="UP000789901"/>
    </source>
</evidence>
<name>A0ABN7VTB8_GIGMA</name>
<proteinExistence type="predicted"/>
<dbReference type="EMBL" id="CAJVQB010021615">
    <property type="protein sequence ID" value="CAG8797568.1"/>
    <property type="molecule type" value="Genomic_DNA"/>
</dbReference>
<protein>
    <submittedName>
        <fullName evidence="2">7896_t:CDS:1</fullName>
    </submittedName>
</protein>
<keyword evidence="3" id="KW-1185">Reference proteome</keyword>
<organism evidence="2 3">
    <name type="scientific">Gigaspora margarita</name>
    <dbReference type="NCBI Taxonomy" id="4874"/>
    <lineage>
        <taxon>Eukaryota</taxon>
        <taxon>Fungi</taxon>
        <taxon>Fungi incertae sedis</taxon>
        <taxon>Mucoromycota</taxon>
        <taxon>Glomeromycotina</taxon>
        <taxon>Glomeromycetes</taxon>
        <taxon>Diversisporales</taxon>
        <taxon>Gigasporaceae</taxon>
        <taxon>Gigaspora</taxon>
    </lineage>
</organism>
<dbReference type="Gene3D" id="1.25.40.10">
    <property type="entry name" value="Tetratricopeptide repeat domain"/>
    <property type="match status" value="1"/>
</dbReference>
<dbReference type="SUPFAM" id="SSF81901">
    <property type="entry name" value="HCP-like"/>
    <property type="match status" value="1"/>
</dbReference>
<evidence type="ECO:0000313" key="2">
    <source>
        <dbReference type="EMBL" id="CAG8797568.1"/>
    </source>
</evidence>
<feature type="coiled-coil region" evidence="1">
    <location>
        <begin position="2"/>
        <end position="32"/>
    </location>
</feature>
<dbReference type="Proteomes" id="UP000789901">
    <property type="component" value="Unassembled WGS sequence"/>
</dbReference>
<dbReference type="InterPro" id="IPR011990">
    <property type="entry name" value="TPR-like_helical_dom_sf"/>
</dbReference>
<comment type="caution">
    <text evidence="2">The sequence shown here is derived from an EMBL/GenBank/DDBJ whole genome shotgun (WGS) entry which is preliminary data.</text>
</comment>